<dbReference type="InterPro" id="IPR019734">
    <property type="entry name" value="TPR_rpt"/>
</dbReference>
<dbReference type="SMART" id="SM00386">
    <property type="entry name" value="HAT"/>
    <property type="match status" value="8"/>
</dbReference>
<dbReference type="InterPro" id="IPR011990">
    <property type="entry name" value="TPR-like_helical_dom_sf"/>
</dbReference>
<dbReference type="STRING" id="984486.A0A1E3QIW8"/>
<dbReference type="AlphaFoldDB" id="A0A1E3QIW8"/>
<dbReference type="EMBL" id="KV454445">
    <property type="protein sequence ID" value="ODQ76927.1"/>
    <property type="molecule type" value="Genomic_DNA"/>
</dbReference>
<dbReference type="GO" id="GO:0045292">
    <property type="term" value="P:mRNA cis splicing, via spliceosome"/>
    <property type="evidence" value="ECO:0007669"/>
    <property type="project" value="EnsemblFungi"/>
</dbReference>
<dbReference type="SUPFAM" id="SSF48452">
    <property type="entry name" value="TPR-like"/>
    <property type="match status" value="2"/>
</dbReference>
<keyword evidence="3" id="KW-0677">Repeat</keyword>
<dbReference type="GO" id="GO:0046540">
    <property type="term" value="C:U4/U6 x U5 tri-snRNP complex"/>
    <property type="evidence" value="ECO:0007669"/>
    <property type="project" value="EnsemblFungi"/>
</dbReference>
<evidence type="ECO:0000256" key="1">
    <source>
        <dbReference type="ARBA" id="ARBA00004123"/>
    </source>
</evidence>
<reference evidence="9" key="1">
    <citation type="submission" date="2016-05" db="EMBL/GenBank/DDBJ databases">
        <title>Comparative genomics of biotechnologically important yeasts.</title>
        <authorList>
            <consortium name="DOE Joint Genome Institute"/>
            <person name="Riley R."/>
            <person name="Haridas S."/>
            <person name="Wolfe K.H."/>
            <person name="Lopes M.R."/>
            <person name="Hittinger C.T."/>
            <person name="Goker M."/>
            <person name="Salamov A."/>
            <person name="Wisecaver J."/>
            <person name="Long T.M."/>
            <person name="Aerts A.L."/>
            <person name="Barry K."/>
            <person name="Choi C."/>
            <person name="Clum A."/>
            <person name="Coughlan A.Y."/>
            <person name="Deshpande S."/>
            <person name="Douglass A.P."/>
            <person name="Hanson S.J."/>
            <person name="Klenk H.-P."/>
            <person name="Labutti K."/>
            <person name="Lapidus A."/>
            <person name="Lindquist E."/>
            <person name="Lipzen A."/>
            <person name="Meier-Kolthoff J.P."/>
            <person name="Ohm R.A."/>
            <person name="Otillar R.P."/>
            <person name="Pangilinan J."/>
            <person name="Peng Y."/>
            <person name="Rokas A."/>
            <person name="Rosa C.A."/>
            <person name="Scheuner C."/>
            <person name="Sibirny A.A."/>
            <person name="Slot J.C."/>
            <person name="Stielow J.B."/>
            <person name="Sun H."/>
            <person name="Kurtzman C.P."/>
            <person name="Blackwell M."/>
            <person name="Grigoriev I.V."/>
            <person name="Jeffries T.W."/>
        </authorList>
    </citation>
    <scope>NUCLEOTIDE SEQUENCE [LARGE SCALE GENOMIC DNA]</scope>
    <source>
        <strain evidence="9">NRRL Y-12698</strain>
    </source>
</reference>
<dbReference type="GO" id="GO:0000244">
    <property type="term" value="P:spliceosomal tri-snRNP complex assembly"/>
    <property type="evidence" value="ECO:0007669"/>
    <property type="project" value="TreeGrafter"/>
</dbReference>
<keyword evidence="2" id="KW-0507">mRNA processing</keyword>
<gene>
    <name evidence="8" type="ORF">BABINDRAFT_55446</name>
</gene>
<feature type="repeat" description="TPR" evidence="6">
    <location>
        <begin position="710"/>
        <end position="743"/>
    </location>
</feature>
<dbReference type="Proteomes" id="UP000094336">
    <property type="component" value="Unassembled WGS sequence"/>
</dbReference>
<evidence type="ECO:0000259" key="7">
    <source>
        <dbReference type="Pfam" id="PF06424"/>
    </source>
</evidence>
<keyword evidence="9" id="KW-1185">Reference proteome</keyword>
<dbReference type="InterPro" id="IPR010491">
    <property type="entry name" value="PRP1_N"/>
</dbReference>
<dbReference type="GO" id="GO:0071013">
    <property type="term" value="C:catalytic step 2 spliceosome"/>
    <property type="evidence" value="ECO:0007669"/>
    <property type="project" value="TreeGrafter"/>
</dbReference>
<dbReference type="RefSeq" id="XP_018982255.1">
    <property type="nucleotide sequence ID" value="XM_019132233.1"/>
</dbReference>
<keyword evidence="4" id="KW-0508">mRNA splicing</keyword>
<dbReference type="InterPro" id="IPR045075">
    <property type="entry name" value="Syf1-like"/>
</dbReference>
<dbReference type="Pfam" id="PF06424">
    <property type="entry name" value="PRP1_N"/>
    <property type="match status" value="1"/>
</dbReference>
<dbReference type="Gene3D" id="1.25.40.10">
    <property type="entry name" value="Tetratricopeptide repeat domain"/>
    <property type="match status" value="3"/>
</dbReference>
<evidence type="ECO:0000313" key="9">
    <source>
        <dbReference type="Proteomes" id="UP000094336"/>
    </source>
</evidence>
<dbReference type="PANTHER" id="PTHR11246">
    <property type="entry name" value="PRE-MRNA SPLICING FACTOR"/>
    <property type="match status" value="1"/>
</dbReference>
<proteinExistence type="predicted"/>
<evidence type="ECO:0000256" key="4">
    <source>
        <dbReference type="ARBA" id="ARBA00023187"/>
    </source>
</evidence>
<sequence>MTRIKPEVEVEPETQISDQFNDLKRSLATVSADQWANLPEVGDLTRRNKRQRQLLQSQQRSYAMPDSILSGLASSTATETSIVDEETDFESISRARDQMLGHQLDRNAGETASVDSAAYLQADTESFSTDEISDMQKTRSIFRSLRKTAPHVPRNWIMSARLEESARKYDAARRLINEGCLLNKFSEDVWMESLRIHGSQPKQQKLIISEALKFNGSSVRLWQAAIALETEKSRVVRKAIEANPGSSELWKAAVGLEPAAANKTKLLRKAVSLIPQSIDLWLMLIDGAEELEAKKQWLGEARKYNPRSHEIWLAAMKLEEGATGNEVKIERLFNMAIRRLEMEEGTNTQGPDKDTWIAIAMECESLGFPLCCEIITRTVLERDISSKNYTMEEESIIADCVIAAQNAVEGDYPQVARSIYAVLSRQYPTNIDVWLHYTGLERRDIPRLHQVFQEALKFNSESELLWLMYAKSRWQDANDVTGAEQVLQEALGFIPHNEEVWLAKIKLATATGDFTKAKAFFAEARGTSVRLWYKNVHFLRFMGMRKEAETLVEEGLRKFPGCEKLHLQRGQIETEDPYAKAIEGSSAQPPHGLASARNAYLAGTKQCPSSLALWTLLALTDEHLGVVIRARSTLDQAILKNPTLPELWVAKIRLENRQNNVKQARAASVAALSKFPHSAAVWCEYLPLCEKASQRKNGMMDALLKTGNSSRILCFIGVQFWKDGKFTKARTWFDRAVKADPANGDHWAWYYTFMQQKLGGEMESFMAEFEQVELINEGECWNATAKAVENYMKDKTAVLIQVSQLLRSQSVYQGI</sequence>
<keyword evidence="5" id="KW-0539">Nucleus</keyword>
<accession>A0A1E3QIW8</accession>
<organism evidence="8 9">
    <name type="scientific">Babjeviella inositovora NRRL Y-12698</name>
    <dbReference type="NCBI Taxonomy" id="984486"/>
    <lineage>
        <taxon>Eukaryota</taxon>
        <taxon>Fungi</taxon>
        <taxon>Dikarya</taxon>
        <taxon>Ascomycota</taxon>
        <taxon>Saccharomycotina</taxon>
        <taxon>Pichiomycetes</taxon>
        <taxon>Serinales incertae sedis</taxon>
        <taxon>Babjeviella</taxon>
    </lineage>
</organism>
<evidence type="ECO:0000256" key="2">
    <source>
        <dbReference type="ARBA" id="ARBA00022664"/>
    </source>
</evidence>
<evidence type="ECO:0000256" key="3">
    <source>
        <dbReference type="ARBA" id="ARBA00022737"/>
    </source>
</evidence>
<evidence type="ECO:0000256" key="5">
    <source>
        <dbReference type="ARBA" id="ARBA00023242"/>
    </source>
</evidence>
<dbReference type="InterPro" id="IPR003107">
    <property type="entry name" value="HAT"/>
</dbReference>
<dbReference type="PANTHER" id="PTHR11246:SF1">
    <property type="entry name" value="PRE-MRNA-PROCESSING FACTOR 6"/>
    <property type="match status" value="1"/>
</dbReference>
<comment type="subcellular location">
    <subcellularLocation>
        <location evidence="1">Nucleus</location>
    </subcellularLocation>
</comment>
<evidence type="ECO:0000256" key="6">
    <source>
        <dbReference type="PROSITE-ProRule" id="PRU00339"/>
    </source>
</evidence>
<evidence type="ECO:0000313" key="8">
    <source>
        <dbReference type="EMBL" id="ODQ76927.1"/>
    </source>
</evidence>
<dbReference type="GeneID" id="30150086"/>
<feature type="domain" description="PRP1 splicing factor N-terminal" evidence="7">
    <location>
        <begin position="11"/>
        <end position="47"/>
    </location>
</feature>
<dbReference type="PROSITE" id="PS50005">
    <property type="entry name" value="TPR"/>
    <property type="match status" value="1"/>
</dbReference>
<dbReference type="OrthoDB" id="440128at2759"/>
<name>A0A1E3QIW8_9ASCO</name>
<protein>
    <recommendedName>
        <fullName evidence="7">PRP1 splicing factor N-terminal domain-containing protein</fullName>
    </recommendedName>
</protein>
<keyword evidence="6" id="KW-0802">TPR repeat</keyword>